<organism evidence="2">
    <name type="scientific">Rhizophora mucronata</name>
    <name type="common">Asiatic mangrove</name>
    <dbReference type="NCBI Taxonomy" id="61149"/>
    <lineage>
        <taxon>Eukaryota</taxon>
        <taxon>Viridiplantae</taxon>
        <taxon>Streptophyta</taxon>
        <taxon>Embryophyta</taxon>
        <taxon>Tracheophyta</taxon>
        <taxon>Spermatophyta</taxon>
        <taxon>Magnoliopsida</taxon>
        <taxon>eudicotyledons</taxon>
        <taxon>Gunneridae</taxon>
        <taxon>Pentapetalae</taxon>
        <taxon>rosids</taxon>
        <taxon>fabids</taxon>
        <taxon>Malpighiales</taxon>
        <taxon>Rhizophoraceae</taxon>
        <taxon>Rhizophora</taxon>
    </lineage>
</organism>
<reference evidence="2" key="1">
    <citation type="submission" date="2018-02" db="EMBL/GenBank/DDBJ databases">
        <title>Rhizophora mucronata_Transcriptome.</title>
        <authorList>
            <person name="Meera S.P."/>
            <person name="Sreeshan A."/>
            <person name="Augustine A."/>
        </authorList>
    </citation>
    <scope>NUCLEOTIDE SEQUENCE</scope>
    <source>
        <tissue evidence="2">Leaf</tissue>
    </source>
</reference>
<protein>
    <submittedName>
        <fullName evidence="2">Uncharacterized protein</fullName>
    </submittedName>
</protein>
<evidence type="ECO:0000256" key="1">
    <source>
        <dbReference type="SAM" id="Phobius"/>
    </source>
</evidence>
<keyword evidence="1" id="KW-0812">Transmembrane</keyword>
<dbReference type="AlphaFoldDB" id="A0A2P2Q454"/>
<feature type="transmembrane region" description="Helical" evidence="1">
    <location>
        <begin position="52"/>
        <end position="69"/>
    </location>
</feature>
<sequence>MSRKDELLHTYMCLQSVFFVFKDPKLISVELWYLSQHCISLSCWRLPDFDKLFIYLFIWFEHSTFFFIFL</sequence>
<keyword evidence="1" id="KW-0472">Membrane</keyword>
<dbReference type="EMBL" id="GGEC01081229">
    <property type="protein sequence ID" value="MBX61713.1"/>
    <property type="molecule type" value="Transcribed_RNA"/>
</dbReference>
<keyword evidence="1" id="KW-1133">Transmembrane helix</keyword>
<proteinExistence type="predicted"/>
<accession>A0A2P2Q454</accession>
<evidence type="ECO:0000313" key="2">
    <source>
        <dbReference type="EMBL" id="MBX61713.1"/>
    </source>
</evidence>
<name>A0A2P2Q454_RHIMU</name>